<keyword evidence="9" id="KW-0969">Cilium</keyword>
<evidence type="ECO:0000256" key="6">
    <source>
        <dbReference type="RuleBase" id="RU362062"/>
    </source>
</evidence>
<comment type="caution">
    <text evidence="9">The sequence shown here is derived from an EMBL/GenBank/DDBJ whole genome shotgun (WGS) entry which is preliminary data.</text>
</comment>
<evidence type="ECO:0000256" key="1">
    <source>
        <dbReference type="ARBA" id="ARBA00004117"/>
    </source>
</evidence>
<dbReference type="InterPro" id="IPR006299">
    <property type="entry name" value="FlgC"/>
</dbReference>
<dbReference type="AlphaFoldDB" id="A0A2D6YGS1"/>
<sequence length="149" mass="16497">MSFLSAFNTSVSGMVAQRQRVNTISENIANAETTRTPQGGPYRRREIVLASVANDRTFEEELLSQDRSVSTSTEVKVVGIVQDERPPILRFEPGHPDANEEGYVEMPNVNIMEEMVNLMSANRSYEANTAAFNATKNMVQSALDLGRNA</sequence>
<evidence type="ECO:0000313" key="9">
    <source>
        <dbReference type="EMBL" id="MAH62360.1"/>
    </source>
</evidence>
<keyword evidence="9" id="KW-0282">Flagellum</keyword>
<dbReference type="PANTHER" id="PTHR30435">
    <property type="entry name" value="FLAGELLAR PROTEIN"/>
    <property type="match status" value="1"/>
</dbReference>
<comment type="subunit">
    <text evidence="5 6">The basal body constitutes a major portion of the flagellar organelle and consists of four rings (L,P,S, and M) mounted on a central rod. The rod consists of about 26 subunits of FlgG in the distal portion, and FlgB, FlgC and FlgF are thought to build up the proximal portion of the rod with about 6 subunits each.</text>
</comment>
<name>A0A2D6YGS1_9DELT</name>
<dbReference type="InterPro" id="IPR001444">
    <property type="entry name" value="Flag_bb_rod_N"/>
</dbReference>
<evidence type="ECO:0000256" key="4">
    <source>
        <dbReference type="ARBA" id="ARBA00023143"/>
    </source>
</evidence>
<keyword evidence="9" id="KW-0966">Cell projection</keyword>
<proteinExistence type="inferred from homology"/>
<feature type="domain" description="Flagellar basal body rod protein N-terminal" evidence="7">
    <location>
        <begin position="7"/>
        <end position="34"/>
    </location>
</feature>
<dbReference type="PANTHER" id="PTHR30435:SF2">
    <property type="entry name" value="FLAGELLAR BASAL-BODY ROD PROTEIN FLGC"/>
    <property type="match status" value="1"/>
</dbReference>
<gene>
    <name evidence="9" type="primary">flgC</name>
    <name evidence="9" type="ORF">CMN54_02690</name>
</gene>
<dbReference type="Pfam" id="PF06429">
    <property type="entry name" value="Flg_bbr_C"/>
    <property type="match status" value="1"/>
</dbReference>
<protein>
    <recommendedName>
        <fullName evidence="3 6">Flagellar basal-body rod protein FlgC</fullName>
    </recommendedName>
</protein>
<dbReference type="PROSITE" id="PS00588">
    <property type="entry name" value="FLAGELLA_BB_ROD"/>
    <property type="match status" value="1"/>
</dbReference>
<keyword evidence="4 6" id="KW-0975">Bacterial flagellum</keyword>
<evidence type="ECO:0000313" key="10">
    <source>
        <dbReference type="Proteomes" id="UP000226525"/>
    </source>
</evidence>
<evidence type="ECO:0000256" key="3">
    <source>
        <dbReference type="ARBA" id="ARBA00017941"/>
    </source>
</evidence>
<evidence type="ECO:0000259" key="7">
    <source>
        <dbReference type="Pfam" id="PF00460"/>
    </source>
</evidence>
<dbReference type="InterPro" id="IPR019776">
    <property type="entry name" value="Flagellar_basal_body_rod_CS"/>
</dbReference>
<comment type="similarity">
    <text evidence="2">Belongs to the flagella basal body rod proteins family.</text>
</comment>
<feature type="domain" description="Flagellar basal-body/hook protein C-terminal" evidence="8">
    <location>
        <begin position="101"/>
        <end position="145"/>
    </location>
</feature>
<dbReference type="EMBL" id="NZEX01000026">
    <property type="protein sequence ID" value="MAH62360.1"/>
    <property type="molecule type" value="Genomic_DNA"/>
</dbReference>
<dbReference type="GO" id="GO:0071978">
    <property type="term" value="P:bacterial-type flagellum-dependent swarming motility"/>
    <property type="evidence" value="ECO:0007669"/>
    <property type="project" value="TreeGrafter"/>
</dbReference>
<organism evidence="9 10">
    <name type="scientific">SAR324 cluster bacterium</name>
    <dbReference type="NCBI Taxonomy" id="2024889"/>
    <lineage>
        <taxon>Bacteria</taxon>
        <taxon>Deltaproteobacteria</taxon>
        <taxon>SAR324 cluster</taxon>
    </lineage>
</organism>
<dbReference type="Proteomes" id="UP000226525">
    <property type="component" value="Unassembled WGS sequence"/>
</dbReference>
<evidence type="ECO:0000256" key="2">
    <source>
        <dbReference type="ARBA" id="ARBA00009677"/>
    </source>
</evidence>
<evidence type="ECO:0000256" key="5">
    <source>
        <dbReference type="ARBA" id="ARBA00025933"/>
    </source>
</evidence>
<dbReference type="GO" id="GO:0030694">
    <property type="term" value="C:bacterial-type flagellum basal body, rod"/>
    <property type="evidence" value="ECO:0007669"/>
    <property type="project" value="UniProtKB-UniRule"/>
</dbReference>
<evidence type="ECO:0000259" key="8">
    <source>
        <dbReference type="Pfam" id="PF06429"/>
    </source>
</evidence>
<reference evidence="10" key="1">
    <citation type="submission" date="2017-09" db="EMBL/GenBank/DDBJ databases">
        <title>The Reconstruction of 2,631 Draft Metagenome-Assembled Genomes from the Global Oceans.</title>
        <authorList>
            <person name="Tully B.J."/>
            <person name="Graham E.D."/>
            <person name="Heidelberg J.F."/>
        </authorList>
    </citation>
    <scope>NUCLEOTIDE SEQUENCE [LARGE SCALE GENOMIC DNA]</scope>
</reference>
<dbReference type="Pfam" id="PF00460">
    <property type="entry name" value="Flg_bb_rod"/>
    <property type="match status" value="1"/>
</dbReference>
<dbReference type="InterPro" id="IPR010930">
    <property type="entry name" value="Flg_bb/hook_C_dom"/>
</dbReference>
<comment type="subcellular location">
    <subcellularLocation>
        <location evidence="1 6">Bacterial flagellum basal body</location>
    </subcellularLocation>
</comment>
<dbReference type="NCBIfam" id="TIGR01395">
    <property type="entry name" value="FlgC"/>
    <property type="match status" value="1"/>
</dbReference>
<accession>A0A2D6YGS1</accession>